<evidence type="ECO:0000313" key="1">
    <source>
        <dbReference type="EMBL" id="ASR77246.1"/>
    </source>
</evidence>
<accession>A0A222Z0G7</accession>
<dbReference type="EMBL" id="MF141540">
    <property type="protein sequence ID" value="ASR77246.1"/>
    <property type="molecule type" value="Genomic_DNA"/>
</dbReference>
<organism evidence="1 2">
    <name type="scientific">Mycobacterium phage Avocado</name>
    <dbReference type="NCBI Taxonomy" id="2024302"/>
    <lineage>
        <taxon>Viruses</taxon>
        <taxon>Duplodnaviria</taxon>
        <taxon>Heunggongvirae</taxon>
        <taxon>Uroviricota</taxon>
        <taxon>Caudoviricetes</taxon>
        <taxon>Gclasvirinae</taxon>
        <taxon>Avocadovirus</taxon>
        <taxon>Avocadovirus avocado</taxon>
    </lineage>
</organism>
<protein>
    <submittedName>
        <fullName evidence="1">Uncharacterized protein</fullName>
    </submittedName>
</protein>
<dbReference type="Proteomes" id="UP000224104">
    <property type="component" value="Genome"/>
</dbReference>
<keyword evidence="2" id="KW-1185">Reference proteome</keyword>
<reference evidence="1 2" key="1">
    <citation type="submission" date="2017-05" db="EMBL/GenBank/DDBJ databases">
        <authorList>
            <person name="Butela K.A."/>
            <person name="Hudson L."/>
            <person name="Clayton A.L."/>
            <person name="Cole J.H."/>
            <person name="Evancho G.L."/>
            <person name="Galassi L.C."/>
            <person name="Harvey A.K."/>
            <person name="Haubrick H.C."/>
            <person name="Henry M."/>
            <person name="Heslop K.L."/>
            <person name="Hughes P.M."/>
            <person name="Iezzi J."/>
            <person name="Jones J.C."/>
            <person name="Kolawole F.O."/>
            <person name="Loucks E.J."/>
            <person name="McCready J.R."/>
            <person name="McGowan S.M."/>
            <person name="Minear S.E."/>
            <person name="Poole Y.A."/>
            <person name="Reese R.J."/>
            <person name="Romagnoli K.M."/>
            <person name="Schell I.N."/>
            <person name="Sudadi S."/>
            <person name="Sutherin B.R."/>
            <person name="Edgington N.P."/>
            <person name="Garlena R.A."/>
            <person name="Russell D.A."/>
            <person name="Pope W.H."/>
            <person name="Jacobs-Sera D."/>
            <person name="Hendrix R.W."/>
            <person name="Hatfull G.F."/>
        </authorList>
    </citation>
    <scope>NUCLEOTIDE SEQUENCE [LARGE SCALE GENOMIC DNA]</scope>
</reference>
<proteinExistence type="predicted"/>
<evidence type="ECO:0000313" key="2">
    <source>
        <dbReference type="Proteomes" id="UP000224104"/>
    </source>
</evidence>
<sequence length="47" mass="5071">MLQTDTERLARKLALHAAIDNARGADADTIVSDAEKFHAFLTGEGTK</sequence>
<gene>
    <name evidence="1" type="ORF">SEA_AVOCADO_45</name>
</gene>
<name>A0A222Z0G7_9CAUD</name>